<accession>A0A060I7W0</accession>
<sequence length="71" mass="7983">MSGDFTICKARAQIVISNANIQRRADILPSYVAINQNEPTAIDRWFLPLALRTRKDRANREEKITKGSPAA</sequence>
<organism evidence="1 2">
    <name type="scientific">Rhizobium etli bv. mimosae str. IE4771</name>
    <dbReference type="NCBI Taxonomy" id="1432050"/>
    <lineage>
        <taxon>Bacteria</taxon>
        <taxon>Pseudomonadati</taxon>
        <taxon>Pseudomonadota</taxon>
        <taxon>Alphaproteobacteria</taxon>
        <taxon>Hyphomicrobiales</taxon>
        <taxon>Rhizobiaceae</taxon>
        <taxon>Rhizobium/Agrobacterium group</taxon>
        <taxon>Rhizobium</taxon>
    </lineage>
</organism>
<dbReference type="Proteomes" id="UP000027180">
    <property type="component" value="Plasmid pRetIE4771b"/>
</dbReference>
<keyword evidence="1" id="KW-0614">Plasmid</keyword>
<gene>
    <name evidence="1" type="ORF">IE4771_PB00227</name>
</gene>
<reference evidence="1 2" key="1">
    <citation type="submission" date="2013-12" db="EMBL/GenBank/DDBJ databases">
        <title>Complete genome sequence of Rhizobium etli bv. mimosae IE4771.</title>
        <authorList>
            <person name="Bustos P."/>
            <person name="Santamaria R.I."/>
            <person name="Lozano L."/>
            <person name="Ormeno-Orrillo E."/>
            <person name="Rogel M.A."/>
            <person name="Romero D."/>
            <person name="Cevallos M.A."/>
            <person name="Martinez-Romero E."/>
            <person name="Gonzalez V."/>
        </authorList>
    </citation>
    <scope>NUCLEOTIDE SEQUENCE [LARGE SCALE GENOMIC DNA]</scope>
    <source>
        <strain evidence="1 2">IE4771</strain>
        <plasmid evidence="2">Plasmid pRetIE4771b</plasmid>
    </source>
</reference>
<protein>
    <submittedName>
        <fullName evidence="1">Uncharacterized protein</fullName>
    </submittedName>
</protein>
<dbReference type="HOGENOM" id="CLU_2737233_0_0_5"/>
<geneLocation type="plasmid" evidence="1 2">
    <name>pRetIE4771b</name>
</geneLocation>
<evidence type="ECO:0000313" key="2">
    <source>
        <dbReference type="Proteomes" id="UP000027180"/>
    </source>
</evidence>
<dbReference type="AlphaFoldDB" id="A0A060I7W0"/>
<proteinExistence type="predicted"/>
<dbReference type="EMBL" id="CP006988">
    <property type="protein sequence ID" value="AIC29957.1"/>
    <property type="molecule type" value="Genomic_DNA"/>
</dbReference>
<dbReference type="KEGG" id="rei:IE4771_PB00227"/>
<evidence type="ECO:0000313" key="1">
    <source>
        <dbReference type="EMBL" id="AIC29957.1"/>
    </source>
</evidence>
<name>A0A060I7W0_RHIET</name>